<protein>
    <submittedName>
        <fullName evidence="2">Hydrogenase expression/formation protein HypC</fullName>
    </submittedName>
</protein>
<evidence type="ECO:0000313" key="3">
    <source>
        <dbReference type="Proteomes" id="UP000238701"/>
    </source>
</evidence>
<dbReference type="Pfam" id="PF01455">
    <property type="entry name" value="HupF_HypC"/>
    <property type="match status" value="1"/>
</dbReference>
<dbReference type="InterPro" id="IPR001109">
    <property type="entry name" value="Hydrogenase_HupF/HypC"/>
</dbReference>
<accession>A0A2U3KC34</accession>
<dbReference type="SUPFAM" id="SSF159127">
    <property type="entry name" value="HupF/HypC-like"/>
    <property type="match status" value="1"/>
</dbReference>
<organism evidence="2 3">
    <name type="scientific">Candidatus Sulfotelmatobacter kueseliae</name>
    <dbReference type="NCBI Taxonomy" id="2042962"/>
    <lineage>
        <taxon>Bacteria</taxon>
        <taxon>Pseudomonadati</taxon>
        <taxon>Acidobacteriota</taxon>
        <taxon>Terriglobia</taxon>
        <taxon>Terriglobales</taxon>
        <taxon>Candidatus Korobacteraceae</taxon>
        <taxon>Candidatus Sulfotelmatobacter</taxon>
    </lineage>
</organism>
<dbReference type="EMBL" id="OMOD01000083">
    <property type="protein sequence ID" value="SPF37216.1"/>
    <property type="molecule type" value="Genomic_DNA"/>
</dbReference>
<proteinExistence type="inferred from homology"/>
<sequence length="62" mass="6722">MQFGGIVRQVSLDFVPEAGLGDYVMVHVGFAISRVDASEAERTYKLLEEIGALEAELPPAEV</sequence>
<dbReference type="PRINTS" id="PR00445">
    <property type="entry name" value="HUPFHYPC"/>
</dbReference>
<dbReference type="GO" id="GO:0005506">
    <property type="term" value="F:iron ion binding"/>
    <property type="evidence" value="ECO:0007669"/>
    <property type="project" value="TreeGrafter"/>
</dbReference>
<gene>
    <name evidence="2" type="primary">hypC_b</name>
    <name evidence="2" type="ORF">SBA1_1730002</name>
</gene>
<name>A0A2U3KC34_9BACT</name>
<evidence type="ECO:0000256" key="1">
    <source>
        <dbReference type="ARBA" id="ARBA00006018"/>
    </source>
</evidence>
<dbReference type="AlphaFoldDB" id="A0A2U3KC34"/>
<dbReference type="Proteomes" id="UP000238701">
    <property type="component" value="Unassembled WGS sequence"/>
</dbReference>
<comment type="similarity">
    <text evidence="1">Belongs to the HupF/HypC family.</text>
</comment>
<reference evidence="3" key="1">
    <citation type="submission" date="2018-02" db="EMBL/GenBank/DDBJ databases">
        <authorList>
            <person name="Hausmann B."/>
        </authorList>
    </citation>
    <scope>NUCLEOTIDE SEQUENCE [LARGE SCALE GENOMIC DNA]</scope>
    <source>
        <strain evidence="3">Peat soil MAG SbA1</strain>
    </source>
</reference>
<evidence type="ECO:0000313" key="2">
    <source>
        <dbReference type="EMBL" id="SPF37216.1"/>
    </source>
</evidence>
<dbReference type="Gene3D" id="2.30.30.140">
    <property type="match status" value="1"/>
</dbReference>
<dbReference type="PANTHER" id="PTHR35177:SF2">
    <property type="entry name" value="HYDROGENASE MATURATION FACTOR HYBG"/>
    <property type="match status" value="1"/>
</dbReference>
<dbReference type="GO" id="GO:1902670">
    <property type="term" value="F:carbon dioxide binding"/>
    <property type="evidence" value="ECO:0007669"/>
    <property type="project" value="TreeGrafter"/>
</dbReference>
<dbReference type="NCBIfam" id="TIGR00074">
    <property type="entry name" value="hypC_hupF"/>
    <property type="match status" value="1"/>
</dbReference>
<dbReference type="GO" id="GO:0051604">
    <property type="term" value="P:protein maturation"/>
    <property type="evidence" value="ECO:0007669"/>
    <property type="project" value="TreeGrafter"/>
</dbReference>
<dbReference type="PANTHER" id="PTHR35177">
    <property type="entry name" value="HYDROGENASE MATURATION FACTOR HYBG"/>
    <property type="match status" value="1"/>
</dbReference>